<comment type="caution">
    <text evidence="2">The sequence shown here is derived from an EMBL/GenBank/DDBJ whole genome shotgun (WGS) entry which is preliminary data.</text>
</comment>
<protein>
    <submittedName>
        <fullName evidence="2">Uncharacterized protein</fullName>
    </submittedName>
</protein>
<dbReference type="RefSeq" id="WP_153089921.1">
    <property type="nucleotide sequence ID" value="NZ_JAPDVK010000006.1"/>
</dbReference>
<gene>
    <name evidence="2" type="ORF">F7D25_14300</name>
    <name evidence="1" type="ORF">ONT16_16600</name>
</gene>
<dbReference type="AlphaFoldDB" id="A0A6G1VQ64"/>
<dbReference type="EMBL" id="JAPDVK010000006">
    <property type="protein sequence ID" value="MCW4129831.1"/>
    <property type="molecule type" value="Genomic_DNA"/>
</dbReference>
<proteinExistence type="predicted"/>
<dbReference type="EMBL" id="VZAH01000152">
    <property type="protein sequence ID" value="MQP15540.1"/>
    <property type="molecule type" value="Genomic_DNA"/>
</dbReference>
<evidence type="ECO:0000313" key="2">
    <source>
        <dbReference type="EMBL" id="MQP15540.1"/>
    </source>
</evidence>
<sequence>MSIWISEFNGDFTQGTIVDGVDWGLGDDNPLGIVITNACDLEHDHSGFLMVAALEPAAEVLGASKEFQSLVKDSTDGLLKRKQWDALTRFLKDYIHNKNICRHFFFDPRPVLDMDCVVVDFQHIRSLDLEQLNSLEPIGQMKHPFIEQMMMRFTSYVARIPVDRPDDEDEQKYIKELAGIYTLKS</sequence>
<organism evidence="2 3">
    <name type="scientific">Segatella copri</name>
    <dbReference type="NCBI Taxonomy" id="165179"/>
    <lineage>
        <taxon>Bacteria</taxon>
        <taxon>Pseudomonadati</taxon>
        <taxon>Bacteroidota</taxon>
        <taxon>Bacteroidia</taxon>
        <taxon>Bacteroidales</taxon>
        <taxon>Prevotellaceae</taxon>
        <taxon>Segatella</taxon>
    </lineage>
</organism>
<reference evidence="1" key="2">
    <citation type="submission" date="2022-11" db="EMBL/GenBank/DDBJ databases">
        <title>Genomic repertoires linked with pathogenic potency of arthritogenic Prevotella copri isolated from the gut of rheumatoid arthritis patients.</title>
        <authorList>
            <person name="Nii T."/>
            <person name="Maeda Y."/>
            <person name="Motooka D."/>
            <person name="Naito M."/>
            <person name="Matsumoto Y."/>
            <person name="Ogawa T."/>
            <person name="Oguro-Igashira E."/>
            <person name="Kishikawa T."/>
            <person name="Yamashita M."/>
            <person name="Koizumi S."/>
            <person name="Kurakawa T."/>
            <person name="Okumura R."/>
            <person name="Kayama H."/>
            <person name="Murakami M."/>
            <person name="Sakaguchi T."/>
            <person name="Das B."/>
            <person name="Nakamura S."/>
            <person name="Okada Y."/>
            <person name="Kumanogoh A."/>
            <person name="Takeda K."/>
        </authorList>
    </citation>
    <scope>NUCLEOTIDE SEQUENCE</scope>
    <source>
        <strain evidence="1">F3-75</strain>
    </source>
</reference>
<dbReference type="Proteomes" id="UP000477980">
    <property type="component" value="Unassembled WGS sequence"/>
</dbReference>
<evidence type="ECO:0000313" key="3">
    <source>
        <dbReference type="Proteomes" id="UP000477980"/>
    </source>
</evidence>
<evidence type="ECO:0000313" key="1">
    <source>
        <dbReference type="EMBL" id="MCW4129831.1"/>
    </source>
</evidence>
<dbReference type="OrthoDB" id="9957953at2"/>
<reference evidence="2 3" key="1">
    <citation type="submission" date="2019-09" db="EMBL/GenBank/DDBJ databases">
        <title>Distinct polysaccharide growth profiles of human intestinal Prevotella copri isolates.</title>
        <authorList>
            <person name="Fehlner-Peach H."/>
            <person name="Magnabosco C."/>
            <person name="Raghavan V."/>
            <person name="Scher J.U."/>
            <person name="Tett A."/>
            <person name="Cox L.M."/>
            <person name="Gottsegen C."/>
            <person name="Watters A."/>
            <person name="Wiltshire- Gordon J.D."/>
            <person name="Segata N."/>
            <person name="Bonneau R."/>
            <person name="Littman D.R."/>
        </authorList>
    </citation>
    <scope>NUCLEOTIDE SEQUENCE [LARGE SCALE GENOMIC DNA]</scope>
    <source>
        <strain evidence="3">iAA917</strain>
        <strain evidence="2">IAA917</strain>
    </source>
</reference>
<accession>A0A6G1VQ64</accession>
<dbReference type="Proteomes" id="UP001209344">
    <property type="component" value="Unassembled WGS sequence"/>
</dbReference>
<name>A0A6G1VQ64_9BACT</name>